<proteinExistence type="inferred from homology"/>
<comment type="subcellular location">
    <subcellularLocation>
        <location evidence="2">Cell membrane</location>
        <topology evidence="2">Single-pass membrane protein</topology>
    </subcellularLocation>
</comment>
<keyword evidence="13" id="KW-0443">Lipid metabolism</keyword>
<keyword evidence="9" id="KW-0444">Lipid biosynthesis</keyword>
<evidence type="ECO:0000256" key="5">
    <source>
        <dbReference type="ARBA" id="ARBA00006435"/>
    </source>
</evidence>
<keyword evidence="10" id="KW-0812">Transmembrane</keyword>
<keyword evidence="16" id="KW-1208">Phospholipid metabolism</keyword>
<evidence type="ECO:0000256" key="19">
    <source>
        <dbReference type="SAM" id="MobiDB-lite"/>
    </source>
</evidence>
<evidence type="ECO:0000256" key="17">
    <source>
        <dbReference type="ARBA" id="ARBA00032888"/>
    </source>
</evidence>
<name>A0ABS2JUP3_9GAMM</name>
<comment type="pathway">
    <text evidence="3">Phospholipid metabolism; CDP-diacylglycerol degradation; phosphatidate from CDP-diacylglycerol: step 1/1.</text>
</comment>
<evidence type="ECO:0000256" key="15">
    <source>
        <dbReference type="ARBA" id="ARBA00023209"/>
    </source>
</evidence>
<dbReference type="SUPFAM" id="SSF54197">
    <property type="entry name" value="HIT-like"/>
    <property type="match status" value="1"/>
</dbReference>
<dbReference type="Proteomes" id="UP001430065">
    <property type="component" value="Unassembled WGS sequence"/>
</dbReference>
<evidence type="ECO:0000256" key="3">
    <source>
        <dbReference type="ARBA" id="ARBA00004927"/>
    </source>
</evidence>
<keyword evidence="8" id="KW-1003">Cell membrane</keyword>
<comment type="catalytic activity">
    <reaction evidence="1">
        <text>a CDP-1,2-diacyl-sn-glycerol + H2O = a 1,2-diacyl-sn-glycero-3-phosphate + CMP + 2 H(+)</text>
        <dbReference type="Rhea" id="RHEA:15221"/>
        <dbReference type="ChEBI" id="CHEBI:15377"/>
        <dbReference type="ChEBI" id="CHEBI:15378"/>
        <dbReference type="ChEBI" id="CHEBI:58332"/>
        <dbReference type="ChEBI" id="CHEBI:58608"/>
        <dbReference type="ChEBI" id="CHEBI:60377"/>
        <dbReference type="EC" id="3.6.1.26"/>
    </reaction>
</comment>
<dbReference type="Gene3D" id="3.30.428.30">
    <property type="entry name" value="HIT family - CDH-like"/>
    <property type="match status" value="1"/>
</dbReference>
<evidence type="ECO:0000256" key="4">
    <source>
        <dbReference type="ARBA" id="ARBA00005189"/>
    </source>
</evidence>
<evidence type="ECO:0000313" key="20">
    <source>
        <dbReference type="EMBL" id="MBM7122172.1"/>
    </source>
</evidence>
<evidence type="ECO:0000256" key="8">
    <source>
        <dbReference type="ARBA" id="ARBA00022475"/>
    </source>
</evidence>
<evidence type="ECO:0000256" key="10">
    <source>
        <dbReference type="ARBA" id="ARBA00022692"/>
    </source>
</evidence>
<evidence type="ECO:0000256" key="2">
    <source>
        <dbReference type="ARBA" id="ARBA00004162"/>
    </source>
</evidence>
<dbReference type="Pfam" id="PF02611">
    <property type="entry name" value="CDH"/>
    <property type="match status" value="1"/>
</dbReference>
<keyword evidence="21" id="KW-1185">Reference proteome</keyword>
<comment type="similarity">
    <text evidence="5">Belongs to the Cdh family.</text>
</comment>
<accession>A0ABS2JUP3</accession>
<comment type="pathway">
    <text evidence="4">Lipid metabolism.</text>
</comment>
<dbReference type="EC" id="3.6.1.26" evidence="6"/>
<gene>
    <name evidence="20" type="ORF">ISP20_13485</name>
</gene>
<dbReference type="EMBL" id="JADIKC010000005">
    <property type="protein sequence ID" value="MBM7122172.1"/>
    <property type="molecule type" value="Genomic_DNA"/>
</dbReference>
<evidence type="ECO:0000256" key="13">
    <source>
        <dbReference type="ARBA" id="ARBA00023098"/>
    </source>
</evidence>
<evidence type="ECO:0000256" key="18">
    <source>
        <dbReference type="ARBA" id="ARBA00032892"/>
    </source>
</evidence>
<evidence type="ECO:0000256" key="7">
    <source>
        <dbReference type="ARBA" id="ARBA00019608"/>
    </source>
</evidence>
<feature type="region of interest" description="Disordered" evidence="19">
    <location>
        <begin position="301"/>
        <end position="322"/>
    </location>
</feature>
<evidence type="ECO:0000256" key="14">
    <source>
        <dbReference type="ARBA" id="ARBA00023136"/>
    </source>
</evidence>
<evidence type="ECO:0000256" key="6">
    <source>
        <dbReference type="ARBA" id="ARBA00012375"/>
    </source>
</evidence>
<keyword evidence="11" id="KW-0378">Hydrolase</keyword>
<evidence type="ECO:0000256" key="11">
    <source>
        <dbReference type="ARBA" id="ARBA00022801"/>
    </source>
</evidence>
<comment type="caution">
    <text evidence="20">The sequence shown here is derived from an EMBL/GenBank/DDBJ whole genome shotgun (WGS) entry which is preliminary data.</text>
</comment>
<feature type="compositionally biased region" description="Basic and acidic residues" evidence="19">
    <location>
        <begin position="302"/>
        <end position="312"/>
    </location>
</feature>
<organism evidence="20 21">
    <name type="scientific">Dyella kyungheensis</name>
    <dbReference type="NCBI Taxonomy" id="1242174"/>
    <lineage>
        <taxon>Bacteria</taxon>
        <taxon>Pseudomonadati</taxon>
        <taxon>Pseudomonadota</taxon>
        <taxon>Gammaproteobacteria</taxon>
        <taxon>Lysobacterales</taxon>
        <taxon>Rhodanobacteraceae</taxon>
        <taxon>Dyella</taxon>
    </lineage>
</organism>
<evidence type="ECO:0000256" key="9">
    <source>
        <dbReference type="ARBA" id="ARBA00022516"/>
    </source>
</evidence>
<evidence type="ECO:0000313" key="21">
    <source>
        <dbReference type="Proteomes" id="UP001430065"/>
    </source>
</evidence>
<evidence type="ECO:0000256" key="12">
    <source>
        <dbReference type="ARBA" id="ARBA00022989"/>
    </source>
</evidence>
<keyword evidence="15" id="KW-0594">Phospholipid biosynthesis</keyword>
<dbReference type="InterPro" id="IPR036265">
    <property type="entry name" value="HIT-like_sf"/>
</dbReference>
<dbReference type="InterPro" id="IPR003763">
    <property type="entry name" value="CDP-diacylglyc_Pase"/>
</dbReference>
<dbReference type="RefSeq" id="WP_204636602.1">
    <property type="nucleotide sequence ID" value="NZ_JADIKC010000005.1"/>
</dbReference>
<reference evidence="20 21" key="1">
    <citation type="submission" date="2020-10" db="EMBL/GenBank/DDBJ databases">
        <title>Phylogeny of dyella-like bacteria.</title>
        <authorList>
            <person name="Fu J."/>
        </authorList>
    </citation>
    <scope>NUCLEOTIDE SEQUENCE [LARGE SCALE GENOMIC DNA]</scope>
    <source>
        <strain evidence="20 21">THG-B117</strain>
    </source>
</reference>
<protein>
    <recommendedName>
        <fullName evidence="7">CDP-diacylglycerol pyrophosphatase</fullName>
        <ecNumber evidence="6">3.6.1.26</ecNumber>
    </recommendedName>
    <alternativeName>
        <fullName evidence="17">CDP-diacylglycerol phosphatidylhydrolase</fullName>
    </alternativeName>
    <alternativeName>
        <fullName evidence="18">CDP-diglyceride hydrolase</fullName>
    </alternativeName>
</protein>
<evidence type="ECO:0000256" key="1">
    <source>
        <dbReference type="ARBA" id="ARBA00001007"/>
    </source>
</evidence>
<sequence>MTDEGFMRTAKKSAAIRSVMRRWPWKRRLCFVGLTLALASLSQEIPADNPPQAPDGIKDRNALWKRVGRVCAPAAIAGAHPPSPCTEVPGEGAHGGYAILKDQIGRYQYLVIPFDRISGVEDPVLQTARSPNYFARAWEARSYVEAALHGPRARDQLMLAVNSRYGRSQDQLHIHIDCVRSDVHGVLQRLLPSLGNQWQRLAEPLPPFGHAYDARWVDGASLSVDPFKSLAAVLPAGDAMDLHGLAVVGARAPDGRPGFILLSTKATFNPGNRGSAEELEDHQCAIAGESFHADTVIPLPTRHHESPHETVSSKEAILLGPP</sequence>
<keyword evidence="12" id="KW-1133">Transmembrane helix</keyword>
<keyword evidence="14" id="KW-0472">Membrane</keyword>
<evidence type="ECO:0000256" key="16">
    <source>
        <dbReference type="ARBA" id="ARBA00023264"/>
    </source>
</evidence>